<dbReference type="InterPro" id="IPR011333">
    <property type="entry name" value="SKP1/BTB/POZ_sf"/>
</dbReference>
<dbReference type="Pfam" id="PF24570">
    <property type="entry name" value="BACK_BPM_SPOP"/>
    <property type="match status" value="1"/>
</dbReference>
<dbReference type="Gene3D" id="2.60.210.10">
    <property type="entry name" value="Apoptosis, Tumor Necrosis Factor Receptor Associated Protein 2, Chain A"/>
    <property type="match status" value="1"/>
</dbReference>
<reference evidence="4" key="2">
    <citation type="submission" date="2018-05" db="EMBL/GenBank/DDBJ databases">
        <title>OmerRS3 (Oryza meridionalis Reference Sequence Version 3).</title>
        <authorList>
            <person name="Zhang J."/>
            <person name="Kudrna D."/>
            <person name="Lee S."/>
            <person name="Talag J."/>
            <person name="Welchert J."/>
            <person name="Wing R.A."/>
        </authorList>
    </citation>
    <scope>NUCLEOTIDE SEQUENCE [LARGE SCALE GENOMIC DNA]</scope>
    <source>
        <strain evidence="4">cv. OR44</strain>
    </source>
</reference>
<dbReference type="Pfam" id="PF22486">
    <property type="entry name" value="MATH_2"/>
    <property type="match status" value="1"/>
</dbReference>
<dbReference type="InterPro" id="IPR045005">
    <property type="entry name" value="BPM1-6"/>
</dbReference>
<dbReference type="CDD" id="cd00121">
    <property type="entry name" value="MATH"/>
    <property type="match status" value="1"/>
</dbReference>
<organism evidence="4">
    <name type="scientific">Oryza meridionalis</name>
    <dbReference type="NCBI Taxonomy" id="40149"/>
    <lineage>
        <taxon>Eukaryota</taxon>
        <taxon>Viridiplantae</taxon>
        <taxon>Streptophyta</taxon>
        <taxon>Embryophyta</taxon>
        <taxon>Tracheophyta</taxon>
        <taxon>Spermatophyta</taxon>
        <taxon>Magnoliopsida</taxon>
        <taxon>Liliopsida</taxon>
        <taxon>Poales</taxon>
        <taxon>Poaceae</taxon>
        <taxon>BOP clade</taxon>
        <taxon>Oryzoideae</taxon>
        <taxon>Oryzeae</taxon>
        <taxon>Oryzinae</taxon>
        <taxon>Oryza</taxon>
    </lineage>
</organism>
<dbReference type="SUPFAM" id="SSF49599">
    <property type="entry name" value="TRAF domain-like"/>
    <property type="match status" value="1"/>
</dbReference>
<dbReference type="HOGENOM" id="CLU_835172_0_0_1"/>
<dbReference type="Proteomes" id="UP000008021">
    <property type="component" value="Chromosome 2"/>
</dbReference>
<dbReference type="InterPro" id="IPR056423">
    <property type="entry name" value="BACK_BPM_SPOP"/>
</dbReference>
<dbReference type="PANTHER" id="PTHR26379">
    <property type="entry name" value="BTB/POZ AND MATH DOMAIN-CONTAINING PROTEIN 1"/>
    <property type="match status" value="1"/>
</dbReference>
<dbReference type="Gene3D" id="1.25.40.420">
    <property type="match status" value="1"/>
</dbReference>
<reference evidence="4" key="1">
    <citation type="submission" date="2015-04" db="UniProtKB">
        <authorList>
            <consortium name="EnsemblPlants"/>
        </authorList>
    </citation>
    <scope>IDENTIFICATION</scope>
</reference>
<dbReference type="PANTHER" id="PTHR26379:SF238">
    <property type="entry name" value="OS08G0523100 PROTEIN"/>
    <property type="match status" value="1"/>
</dbReference>
<comment type="pathway">
    <text evidence="1">Protein modification; protein ubiquitination.</text>
</comment>
<dbReference type="Gramene" id="OMERI02G01720.1">
    <property type="protein sequence ID" value="OMERI02G01720.1"/>
    <property type="gene ID" value="OMERI02G01720"/>
</dbReference>
<dbReference type="SMART" id="SM00225">
    <property type="entry name" value="BTB"/>
    <property type="match status" value="1"/>
</dbReference>
<evidence type="ECO:0000313" key="5">
    <source>
        <dbReference type="Proteomes" id="UP000008021"/>
    </source>
</evidence>
<dbReference type="AlphaFoldDB" id="A0A0E0CED4"/>
<dbReference type="SUPFAM" id="SSF54695">
    <property type="entry name" value="POZ domain"/>
    <property type="match status" value="2"/>
</dbReference>
<protein>
    <recommendedName>
        <fullName evidence="3">BTB domain-containing protein</fullName>
    </recommendedName>
</protein>
<dbReference type="InterPro" id="IPR002083">
    <property type="entry name" value="MATH/TRAF_dom"/>
</dbReference>
<dbReference type="Gene3D" id="3.30.710.10">
    <property type="entry name" value="Potassium Channel Kv1.1, Chain A"/>
    <property type="match status" value="2"/>
</dbReference>
<dbReference type="GO" id="GO:0016567">
    <property type="term" value="P:protein ubiquitination"/>
    <property type="evidence" value="ECO:0007669"/>
    <property type="project" value="InterPro"/>
</dbReference>
<feature type="domain" description="BTB" evidence="3">
    <location>
        <begin position="173"/>
        <end position="323"/>
    </location>
</feature>
<name>A0A0E0CED4_9ORYZ</name>
<evidence type="ECO:0000256" key="1">
    <source>
        <dbReference type="ARBA" id="ARBA00004906"/>
    </source>
</evidence>
<dbReference type="STRING" id="40149.A0A0E0CED4"/>
<dbReference type="InterPro" id="IPR000210">
    <property type="entry name" value="BTB/POZ_dom"/>
</dbReference>
<dbReference type="eggNOG" id="KOG1987">
    <property type="taxonomic scope" value="Eukaryota"/>
</dbReference>
<evidence type="ECO:0000259" key="3">
    <source>
        <dbReference type="SMART" id="SM00225"/>
    </source>
</evidence>
<evidence type="ECO:0000313" key="4">
    <source>
        <dbReference type="EnsemblPlants" id="OMERI02G01720.1"/>
    </source>
</evidence>
<proteinExistence type="inferred from homology"/>
<comment type="similarity">
    <text evidence="2">Belongs to the Tdpoz family.</text>
</comment>
<accession>A0A0E0CED4</accession>
<dbReference type="Pfam" id="PF00651">
    <property type="entry name" value="BTB"/>
    <property type="match status" value="1"/>
</dbReference>
<sequence>MLRFIYTDELELEDEDSMTTDLLQNLVAIADRYDLSRLKLMCAQKLWEKVSVENVATILIYAEMHGCPELKTSCLDFFVQEENFKEAVLNEGYAHCIVCVDMPDSGFLEFQLDYAATKDCAIGDIVRSDVFPAGGHAWNVMCYPCGDKKEDNGEYLSLFLELASESMDIKAIFDVFLMGKDDEPSSTHAKRCVRVYSRKGYTCAHLGGLLDHGDGTDVSFVSPYSRLTVPCSLPARRCSVPSSSAESKMSSIVLQDMEPLTFRALLRFIYTDELPTDGIELKGSSTMTMTTATELFQNLLAAADRYDLSRLKLMCAQKLWETVQCQWILWRRH</sequence>
<dbReference type="InterPro" id="IPR008974">
    <property type="entry name" value="TRAF-like"/>
</dbReference>
<keyword evidence="5" id="KW-1185">Reference proteome</keyword>
<evidence type="ECO:0000256" key="2">
    <source>
        <dbReference type="ARBA" id="ARBA00010846"/>
    </source>
</evidence>
<dbReference type="EnsemblPlants" id="OMERI02G01720.1">
    <property type="protein sequence ID" value="OMERI02G01720.1"/>
    <property type="gene ID" value="OMERI02G01720"/>
</dbReference>